<proteinExistence type="predicted"/>
<feature type="domain" description="Mutator-like transposase" evidence="1">
    <location>
        <begin position="259"/>
        <end position="526"/>
    </location>
</feature>
<evidence type="ECO:0000313" key="3">
    <source>
        <dbReference type="Proteomes" id="UP000499080"/>
    </source>
</evidence>
<reference evidence="2 3" key="1">
    <citation type="journal article" date="2019" name="Sci. Rep.">
        <title>Orb-weaving spider Araneus ventricosus genome elucidates the spidroin gene catalogue.</title>
        <authorList>
            <person name="Kono N."/>
            <person name="Nakamura H."/>
            <person name="Ohtoshi R."/>
            <person name="Moran D.A.P."/>
            <person name="Shinohara A."/>
            <person name="Yoshida Y."/>
            <person name="Fujiwara M."/>
            <person name="Mori M."/>
            <person name="Tomita M."/>
            <person name="Arakawa K."/>
        </authorList>
    </citation>
    <scope>NUCLEOTIDE SEQUENCE [LARGE SCALE GENOMIC DNA]</scope>
</reference>
<evidence type="ECO:0000313" key="2">
    <source>
        <dbReference type="EMBL" id="GBN36710.1"/>
    </source>
</evidence>
<dbReference type="Proteomes" id="UP000499080">
    <property type="component" value="Unassembled WGS sequence"/>
</dbReference>
<dbReference type="OrthoDB" id="6154036at2759"/>
<dbReference type="EMBL" id="BGPR01008890">
    <property type="protein sequence ID" value="GBN36710.1"/>
    <property type="molecule type" value="Genomic_DNA"/>
</dbReference>
<dbReference type="Pfam" id="PF20700">
    <property type="entry name" value="Mutator"/>
    <property type="match status" value="1"/>
</dbReference>
<organism evidence="2 3">
    <name type="scientific">Araneus ventricosus</name>
    <name type="common">Orbweaver spider</name>
    <name type="synonym">Epeira ventricosa</name>
    <dbReference type="NCBI Taxonomy" id="182803"/>
    <lineage>
        <taxon>Eukaryota</taxon>
        <taxon>Metazoa</taxon>
        <taxon>Ecdysozoa</taxon>
        <taxon>Arthropoda</taxon>
        <taxon>Chelicerata</taxon>
        <taxon>Arachnida</taxon>
        <taxon>Araneae</taxon>
        <taxon>Araneomorphae</taxon>
        <taxon>Entelegynae</taxon>
        <taxon>Araneoidea</taxon>
        <taxon>Araneidae</taxon>
        <taxon>Araneus</taxon>
    </lineage>
</organism>
<dbReference type="AlphaFoldDB" id="A0A4Y2NDM1"/>
<dbReference type="InterPro" id="IPR049012">
    <property type="entry name" value="Mutator_transp_dom"/>
</dbReference>
<gene>
    <name evidence="2" type="ORF">AVEN_232657_1</name>
</gene>
<accession>A0A4Y2NDM1</accession>
<evidence type="ECO:0000259" key="1">
    <source>
        <dbReference type="Pfam" id="PF20700"/>
    </source>
</evidence>
<protein>
    <recommendedName>
        <fullName evidence="1">Mutator-like transposase domain-containing protein</fullName>
    </recommendedName>
</protein>
<sequence>MTTLNGIQEISTALKNCKTEKIKILHKFLFGLHGDRSNRKRIREFIGFDFQVDSVEFEKKLGSVDELFSLNELITICNILNISFDGSKPEVSKRILSFLCNLEALAETSRADIDESDIDEEMANDFGKENKKSDSFEGESSNKRDSSMQCEAQCCEVQCDANKIYDMQFLDKYRSSVVQNTVINYSDIESAISKFKFNLFINHFKMPKARSKKFKKRSFHGNRHRNSVPKNNVSTANATKLNTLESSDGLEYDFQELKGNRIIDIQTLLGVFSILSCPKCFATGLKLTEDSKEGLFSNFAIVCKCGFMAGFTSTPKENKKCSLNTLLVFGLRLMGRGFSAGMKLLCTLNLPYVCKKTFRIHELKLLEAVKYSCEENMKAASKEVQNLKKTTTCGVSVDGTWQRRGYMSLNGCVSVISIDTGKILDLEVMTQYCKMCEMNIKCDHECSNYKGSSGNMESVGAFRIFERSVMKRELQYTEYYGDGDSKAFLKVKDIYGEDTVTKLECIGHVQKRVGSWLRKLKKKNQRTRWKR</sequence>
<comment type="caution">
    <text evidence="2">The sequence shown here is derived from an EMBL/GenBank/DDBJ whole genome shotgun (WGS) entry which is preliminary data.</text>
</comment>
<name>A0A4Y2NDM1_ARAVE</name>
<keyword evidence="3" id="KW-1185">Reference proteome</keyword>